<organism evidence="1">
    <name type="scientific">Prunus dulcis</name>
    <name type="common">Almond</name>
    <name type="synonym">Amygdalus dulcis</name>
    <dbReference type="NCBI Taxonomy" id="3755"/>
    <lineage>
        <taxon>Eukaryota</taxon>
        <taxon>Viridiplantae</taxon>
        <taxon>Streptophyta</taxon>
        <taxon>Embryophyta</taxon>
        <taxon>Tracheophyta</taxon>
        <taxon>Spermatophyta</taxon>
        <taxon>Magnoliopsida</taxon>
        <taxon>eudicotyledons</taxon>
        <taxon>Gunneridae</taxon>
        <taxon>Pentapetalae</taxon>
        <taxon>rosids</taxon>
        <taxon>fabids</taxon>
        <taxon>Rosales</taxon>
        <taxon>Rosaceae</taxon>
        <taxon>Amygdaloideae</taxon>
        <taxon>Amygdaleae</taxon>
        <taxon>Prunus</taxon>
    </lineage>
</organism>
<accession>A0A4Y1R7C4</accession>
<dbReference type="EMBL" id="AP019299">
    <property type="protein sequence ID" value="BBH00054.1"/>
    <property type="molecule type" value="Genomic_DNA"/>
</dbReference>
<name>A0A4Y1R7C4_PRUDU</name>
<proteinExistence type="predicted"/>
<protein>
    <submittedName>
        <fullName evidence="1">Uncharacterized protein</fullName>
    </submittedName>
</protein>
<reference evidence="1" key="1">
    <citation type="journal article" date="2019" name="Science">
        <title>Mutation of a bHLH transcription factor allowed almond domestication.</title>
        <authorList>
            <person name="Sanchez-Perez R."/>
            <person name="Pavan S."/>
            <person name="Mazzeo R."/>
            <person name="Moldovan C."/>
            <person name="Aiese Cigliano R."/>
            <person name="Del Cueto J."/>
            <person name="Ricciardi F."/>
            <person name="Lotti C."/>
            <person name="Ricciardi L."/>
            <person name="Dicenta F."/>
            <person name="Lopez-Marques R.L."/>
            <person name="Lindberg Moller B."/>
        </authorList>
    </citation>
    <scope>NUCLEOTIDE SEQUENCE</scope>
</reference>
<dbReference type="AlphaFoldDB" id="A0A4Y1R7C4"/>
<evidence type="ECO:0000313" key="1">
    <source>
        <dbReference type="EMBL" id="BBH00054.1"/>
    </source>
</evidence>
<sequence length="74" mass="8449">MCKTARTSPSDLHSRCRFLQKLPLFLLYPAYPFSPIEKPGKRGWQRRENQLKLPTSPATFSAIASCAVAWNRIV</sequence>
<gene>
    <name evidence="1" type="ORF">Prudu_009954</name>
</gene>